<evidence type="ECO:0000256" key="12">
    <source>
        <dbReference type="ARBA" id="ARBA00045199"/>
    </source>
</evidence>
<dbReference type="SUPFAM" id="SSF53335">
    <property type="entry name" value="S-adenosyl-L-methionine-dependent methyltransferases"/>
    <property type="match status" value="1"/>
</dbReference>
<dbReference type="EC" id="2.1.1.6" evidence="2"/>
<evidence type="ECO:0000256" key="1">
    <source>
        <dbReference type="ARBA" id="ARBA00004240"/>
    </source>
</evidence>
<dbReference type="STRING" id="9785.ENSLAFP00000026532"/>
<dbReference type="GO" id="GO:1904591">
    <property type="term" value="P:positive regulation of protein import"/>
    <property type="evidence" value="ECO:0007669"/>
    <property type="project" value="Ensembl"/>
</dbReference>
<dbReference type="GO" id="GO:0042417">
    <property type="term" value="P:dopamine metabolic process"/>
    <property type="evidence" value="ECO:0007669"/>
    <property type="project" value="TreeGrafter"/>
</dbReference>
<dbReference type="Proteomes" id="UP000007646">
    <property type="component" value="Unassembled WGS sequence"/>
</dbReference>
<evidence type="ECO:0000256" key="11">
    <source>
        <dbReference type="ARBA" id="ARBA00033047"/>
    </source>
</evidence>
<keyword evidence="9" id="KW-0128">Catecholamine metabolism</keyword>
<protein>
    <recommendedName>
        <fullName evidence="2">catechol O-methyltransferase</fullName>
        <ecNumber evidence="2">2.1.1.6</ecNumber>
    </recommendedName>
    <alternativeName>
        <fullName evidence="11">Catechol O-methyltransferase 2</fullName>
    </alternativeName>
</protein>
<sequence>MSPAIALAFLPLVVTLLVRYRHHFRLLVHTVLLRNVRDCLSGLRIEERAFSYMLTHALPGDPGHIITTLDHWSSCCEYLGHVGPVKGQILTRLVEEKAPVCVLELGTYCGYSTLLIARALPAGGRLLTVERDPRTAAVAEKLIRLAGFDERTVELIVGSSEEVIPRLRTQHGLSQVELVLLAHRPRYYLRDLQLLEAHALLPAGATVLADHVLFPGAPRFLQYAKSCGRYRCRLHHTSLPDFPAIKDGIAQLTCAGPG</sequence>
<dbReference type="InParanoid" id="G3UFC4"/>
<dbReference type="HOGENOM" id="CLU_050461_5_0_1"/>
<dbReference type="PROSITE" id="PS51682">
    <property type="entry name" value="SAM_OMT_I"/>
    <property type="match status" value="1"/>
</dbReference>
<dbReference type="CDD" id="cd02440">
    <property type="entry name" value="AdoMet_MTases"/>
    <property type="match status" value="1"/>
</dbReference>
<dbReference type="Gene3D" id="3.40.50.150">
    <property type="entry name" value="Vaccinia Virus protein VP39"/>
    <property type="match status" value="1"/>
</dbReference>
<dbReference type="OMA" id="KWRVHRT"/>
<comment type="similarity">
    <text evidence="10">Belongs to the class I-like SAM-binding methyltransferase superfamily. Cation-dependent O-methyltransferase family.</text>
</comment>
<dbReference type="Ensembl" id="ENSLAFT00000036006.1">
    <property type="protein sequence ID" value="ENSLAFP00000026532.1"/>
    <property type="gene ID" value="ENSLAFG00000026865.1"/>
</dbReference>
<dbReference type="eggNOG" id="KOG1663">
    <property type="taxonomic scope" value="Eukaryota"/>
</dbReference>
<proteinExistence type="inferred from homology"/>
<comment type="function">
    <text evidence="12">Catalyzes the O-methylation, and thereby the inactivation, of catecholamine neurotransmitters and catechol hormones. Required for auditory function. Component of the cochlear hair cell's mechanotransduction (MET) machinery. Involved in the assembly of the asymmetric tip-link MET complex. Required for transportation of TMC1 and TMC2 proteins into the mechanically sensitive stereocilia of the hair cells. The function in MET is independent of the enzymatic activity.</text>
</comment>
<dbReference type="InterPro" id="IPR002935">
    <property type="entry name" value="SAM_O-MeTrfase"/>
</dbReference>
<dbReference type="GO" id="GO:0005783">
    <property type="term" value="C:endoplasmic reticulum"/>
    <property type="evidence" value="ECO:0007669"/>
    <property type="project" value="UniProtKB-SubCell"/>
</dbReference>
<evidence type="ECO:0000256" key="7">
    <source>
        <dbReference type="ARBA" id="ARBA00022824"/>
    </source>
</evidence>
<comment type="subcellular location">
    <subcellularLocation>
        <location evidence="1">Endoplasmic reticulum</location>
    </subcellularLocation>
</comment>
<organism evidence="14 15">
    <name type="scientific">Loxodonta africana</name>
    <name type="common">African elephant</name>
    <dbReference type="NCBI Taxonomy" id="9785"/>
    <lineage>
        <taxon>Eukaryota</taxon>
        <taxon>Metazoa</taxon>
        <taxon>Chordata</taxon>
        <taxon>Craniata</taxon>
        <taxon>Vertebrata</taxon>
        <taxon>Euteleostomi</taxon>
        <taxon>Mammalia</taxon>
        <taxon>Eutheria</taxon>
        <taxon>Afrotheria</taxon>
        <taxon>Proboscidea</taxon>
        <taxon>Elephantidae</taxon>
        <taxon>Loxodonta</taxon>
    </lineage>
</organism>
<evidence type="ECO:0000313" key="14">
    <source>
        <dbReference type="Ensembl" id="ENSLAFP00000026532.1"/>
    </source>
</evidence>
<keyword evidence="15" id="KW-1185">Reference proteome</keyword>
<dbReference type="PANTHER" id="PTHR43836">
    <property type="entry name" value="CATECHOL O-METHYLTRANSFERASE 1-RELATED"/>
    <property type="match status" value="1"/>
</dbReference>
<keyword evidence="7" id="KW-0256">Endoplasmic reticulum</keyword>
<evidence type="ECO:0000256" key="4">
    <source>
        <dbReference type="ARBA" id="ARBA00022679"/>
    </source>
</evidence>
<dbReference type="GO" id="GO:0016206">
    <property type="term" value="F:catechol O-methyltransferase activity"/>
    <property type="evidence" value="ECO:0007669"/>
    <property type="project" value="UniProtKB-EC"/>
</dbReference>
<reference evidence="14 15" key="1">
    <citation type="submission" date="2009-06" db="EMBL/GenBank/DDBJ databases">
        <title>The Genome Sequence of Loxodonta africana (African elephant).</title>
        <authorList>
            <person name="Di Palma F."/>
            <person name="Heiman D."/>
            <person name="Young S."/>
            <person name="Johnson J."/>
            <person name="Lander E.S."/>
            <person name="Lindblad-Toh K."/>
        </authorList>
    </citation>
    <scope>NUCLEOTIDE SEQUENCE [LARGE SCALE GENOMIC DNA]</scope>
    <source>
        <strain evidence="14 15">Isolate ISIS603380</strain>
    </source>
</reference>
<keyword evidence="4" id="KW-0808">Transferase</keyword>
<name>G3UFC4_LOXAF</name>
<gene>
    <name evidence="14" type="primary">TOMT</name>
</gene>
<dbReference type="InterPro" id="IPR029063">
    <property type="entry name" value="SAM-dependent_MTases_sf"/>
</dbReference>
<keyword evidence="8" id="KW-0531">Neurotransmitter degradation</keyword>
<evidence type="ECO:0000256" key="3">
    <source>
        <dbReference type="ARBA" id="ARBA00022603"/>
    </source>
</evidence>
<keyword evidence="5" id="KW-0949">S-adenosyl-L-methionine</keyword>
<dbReference type="GO" id="GO:0060117">
    <property type="term" value="P:auditory receptor cell development"/>
    <property type="evidence" value="ECO:0007669"/>
    <property type="project" value="Ensembl"/>
</dbReference>
<keyword evidence="3" id="KW-0489">Methyltransferase</keyword>
<dbReference type="FunCoup" id="G3UFC4">
    <property type="interactions" value="5"/>
</dbReference>
<dbReference type="Pfam" id="PF01596">
    <property type="entry name" value="Methyltransf_3"/>
    <property type="match status" value="1"/>
</dbReference>
<evidence type="ECO:0000256" key="6">
    <source>
        <dbReference type="ARBA" id="ARBA00022740"/>
    </source>
</evidence>
<dbReference type="PANTHER" id="PTHR43836:SF1">
    <property type="entry name" value="TRANSMEMBRANE O-METHYLTRANSFERASE"/>
    <property type="match status" value="1"/>
</dbReference>
<reference evidence="14" key="3">
    <citation type="submission" date="2025-09" db="UniProtKB">
        <authorList>
            <consortium name="Ensembl"/>
        </authorList>
    </citation>
    <scope>IDENTIFICATION</scope>
    <source>
        <strain evidence="14">Isolate ISIS603380</strain>
    </source>
</reference>
<evidence type="ECO:0000256" key="9">
    <source>
        <dbReference type="ARBA" id="ARBA00022939"/>
    </source>
</evidence>
<evidence type="ECO:0000313" key="15">
    <source>
        <dbReference type="Proteomes" id="UP000007646"/>
    </source>
</evidence>
<dbReference type="GO" id="GO:0032259">
    <property type="term" value="P:methylation"/>
    <property type="evidence" value="ECO:0007669"/>
    <property type="project" value="UniProtKB-KW"/>
</dbReference>
<accession>G3UFC4</accession>
<dbReference type="GeneTree" id="ENSGT00940000161220"/>
<dbReference type="GO" id="GO:0042424">
    <property type="term" value="P:catecholamine catabolic process"/>
    <property type="evidence" value="ECO:0007669"/>
    <property type="project" value="Ensembl"/>
</dbReference>
<evidence type="ECO:0000256" key="8">
    <source>
        <dbReference type="ARBA" id="ARBA00022867"/>
    </source>
</evidence>
<evidence type="ECO:0000256" key="2">
    <source>
        <dbReference type="ARBA" id="ARBA00012880"/>
    </source>
</evidence>
<evidence type="ECO:0000256" key="13">
    <source>
        <dbReference type="ARBA" id="ARBA00047582"/>
    </source>
</evidence>
<dbReference type="FunFam" id="3.40.50.150:FF:000054">
    <property type="entry name" value="Catechol O-methyltransferase"/>
    <property type="match status" value="1"/>
</dbReference>
<keyword evidence="6" id="KW-1009">Hearing</keyword>
<comment type="catalytic activity">
    <reaction evidence="13">
        <text>a catechol + S-adenosyl-L-methionine = a guaiacol + S-adenosyl-L-homocysteine + H(+)</text>
        <dbReference type="Rhea" id="RHEA:17877"/>
        <dbReference type="ChEBI" id="CHEBI:15378"/>
        <dbReference type="ChEBI" id="CHEBI:33566"/>
        <dbReference type="ChEBI" id="CHEBI:57856"/>
        <dbReference type="ChEBI" id="CHEBI:59789"/>
        <dbReference type="ChEBI" id="CHEBI:134251"/>
        <dbReference type="EC" id="2.1.1.6"/>
    </reaction>
    <physiologicalReaction direction="left-to-right" evidence="13">
        <dbReference type="Rhea" id="RHEA:17878"/>
    </physiologicalReaction>
</comment>
<dbReference type="GO" id="GO:0007605">
    <property type="term" value="P:sensory perception of sound"/>
    <property type="evidence" value="ECO:0007669"/>
    <property type="project" value="UniProtKB-KW"/>
</dbReference>
<dbReference type="AlphaFoldDB" id="G3UFC4"/>
<evidence type="ECO:0000256" key="5">
    <source>
        <dbReference type="ARBA" id="ARBA00022691"/>
    </source>
</evidence>
<reference evidence="14" key="2">
    <citation type="submission" date="2025-08" db="UniProtKB">
        <authorList>
            <consortium name="Ensembl"/>
        </authorList>
    </citation>
    <scope>IDENTIFICATION</scope>
    <source>
        <strain evidence="14">Isolate ISIS603380</strain>
    </source>
</reference>
<evidence type="ECO:0000256" key="10">
    <source>
        <dbReference type="ARBA" id="ARBA00023453"/>
    </source>
</evidence>
<dbReference type="GO" id="GO:0045177">
    <property type="term" value="C:apical part of cell"/>
    <property type="evidence" value="ECO:0007669"/>
    <property type="project" value="Ensembl"/>
</dbReference>